<dbReference type="AlphaFoldDB" id="A0A0S4NF93"/>
<sequence length="76" mass="8624">MPEEKQIPKYYIPLPDISSILESLPPELEETKKHFIQANKEILLAIRSMIDAGIALADKLLEEKPKQGQAKKVKVK</sequence>
<evidence type="ECO:0000313" key="1">
    <source>
        <dbReference type="EMBL" id="CUU08701.1"/>
    </source>
</evidence>
<accession>A0A0S4NF93</accession>
<gene>
    <name evidence="1" type="ORF">JGI1_02150</name>
</gene>
<proteinExistence type="predicted"/>
<dbReference type="RefSeq" id="WP_140945855.1">
    <property type="nucleotide sequence ID" value="NZ_FAOO01000024.1"/>
</dbReference>
<dbReference type="Proteomes" id="UP000320623">
    <property type="component" value="Unassembled WGS sequence"/>
</dbReference>
<dbReference type="EMBL" id="FAOO01000024">
    <property type="protein sequence ID" value="CUU08701.1"/>
    <property type="molecule type" value="Genomic_DNA"/>
</dbReference>
<name>A0A0S4NF93_9BACT</name>
<dbReference type="OrthoDB" id="9807683at2"/>
<reference evidence="2" key="1">
    <citation type="submission" date="2015-11" db="EMBL/GenBank/DDBJ databases">
        <authorList>
            <person name="Varghese N."/>
        </authorList>
    </citation>
    <scope>NUCLEOTIDE SEQUENCE [LARGE SCALE GENOMIC DNA]</scope>
</reference>
<organism evidence="1 2">
    <name type="scientific">Candidatus Thermokryptus mobilis</name>
    <dbReference type="NCBI Taxonomy" id="1643428"/>
    <lineage>
        <taxon>Bacteria</taxon>
        <taxon>Pseudomonadati</taxon>
        <taxon>Candidatus Kryptoniota</taxon>
        <taxon>Candidatus Thermokryptus</taxon>
    </lineage>
</organism>
<protein>
    <submittedName>
        <fullName evidence="1">Uncharacterized protein</fullName>
    </submittedName>
</protein>
<keyword evidence="2" id="KW-1185">Reference proteome</keyword>
<evidence type="ECO:0000313" key="2">
    <source>
        <dbReference type="Proteomes" id="UP000320623"/>
    </source>
</evidence>